<dbReference type="Proteomes" id="UP000886198">
    <property type="component" value="Unassembled WGS sequence"/>
</dbReference>
<comment type="caution">
    <text evidence="4">The sequence shown here is derived from an EMBL/GenBank/DDBJ whole genome shotgun (WGS) entry which is preliminary data.</text>
</comment>
<evidence type="ECO:0000256" key="2">
    <source>
        <dbReference type="RuleBase" id="RU362039"/>
    </source>
</evidence>
<evidence type="ECO:0000313" key="4">
    <source>
        <dbReference type="EMBL" id="HDP79029.1"/>
    </source>
</evidence>
<name>A0A7C1CXW5_9BACT</name>
<feature type="domain" description="Calcineurin-like phosphoesterase" evidence="3">
    <location>
        <begin position="1"/>
        <end position="199"/>
    </location>
</feature>
<dbReference type="InterPro" id="IPR024654">
    <property type="entry name" value="Calcineurin-like_PHP_lpxH"/>
</dbReference>
<protein>
    <recommendedName>
        <fullName evidence="2">Phosphoesterase</fullName>
        <ecNumber evidence="2">3.1.4.-</ecNumber>
    </recommendedName>
</protein>
<dbReference type="InterPro" id="IPR050126">
    <property type="entry name" value="Ap4A_hydrolase"/>
</dbReference>
<organism evidence="4">
    <name type="scientific">Mesotoga infera</name>
    <dbReference type="NCBI Taxonomy" id="1236046"/>
    <lineage>
        <taxon>Bacteria</taxon>
        <taxon>Thermotogati</taxon>
        <taxon>Thermotogota</taxon>
        <taxon>Thermotogae</taxon>
        <taxon>Kosmotogales</taxon>
        <taxon>Kosmotogaceae</taxon>
        <taxon>Mesotoga</taxon>
    </lineage>
</organism>
<comment type="similarity">
    <text evidence="1 2">Belongs to the metallophosphoesterase superfamily. YfcE family.</text>
</comment>
<dbReference type="NCBIfam" id="TIGR00040">
    <property type="entry name" value="yfcE"/>
    <property type="match status" value="1"/>
</dbReference>
<dbReference type="PANTHER" id="PTHR42850:SF2">
    <property type="entry name" value="BLL5683 PROTEIN"/>
    <property type="match status" value="1"/>
</dbReference>
<gene>
    <name evidence="4" type="ORF">ENN47_12810</name>
</gene>
<dbReference type="Gene3D" id="3.60.21.10">
    <property type="match status" value="1"/>
</dbReference>
<dbReference type="SUPFAM" id="SSF56300">
    <property type="entry name" value="Metallo-dependent phosphatases"/>
    <property type="match status" value="1"/>
</dbReference>
<dbReference type="Pfam" id="PF12850">
    <property type="entry name" value="Metallophos_2"/>
    <property type="match status" value="1"/>
</dbReference>
<dbReference type="AlphaFoldDB" id="A0A7C1CXW5"/>
<dbReference type="GO" id="GO:0016791">
    <property type="term" value="F:phosphatase activity"/>
    <property type="evidence" value="ECO:0007669"/>
    <property type="project" value="TreeGrafter"/>
</dbReference>
<dbReference type="PANTHER" id="PTHR42850">
    <property type="entry name" value="METALLOPHOSPHOESTERASE"/>
    <property type="match status" value="1"/>
</dbReference>
<dbReference type="InterPro" id="IPR000979">
    <property type="entry name" value="Phosphodiesterase_MJ0936/Vps29"/>
</dbReference>
<dbReference type="InterPro" id="IPR011152">
    <property type="entry name" value="Pesterase_MJ0912"/>
</dbReference>
<dbReference type="EMBL" id="DSBT01000396">
    <property type="protein sequence ID" value="HDP79029.1"/>
    <property type="molecule type" value="Genomic_DNA"/>
</dbReference>
<dbReference type="PIRSF" id="PIRSF000883">
    <property type="entry name" value="Pesterase_MJ0912"/>
    <property type="match status" value="1"/>
</dbReference>
<dbReference type="InterPro" id="IPR029052">
    <property type="entry name" value="Metallo-depent_PP-like"/>
</dbReference>
<dbReference type="EC" id="3.1.4.-" evidence="2"/>
<dbReference type="CDD" id="cd00838">
    <property type="entry name" value="MPP_superfamily"/>
    <property type="match status" value="1"/>
</dbReference>
<sequence>MRLAFFSDIHGNLEALEAVLKDIESQNIDRSYCLGDLVGYGPQPDEVVQRIRELKIPTIMGNYDDAIGSEKESCGCEYSPGRETEVGDESINWTIKNTSAAAKEFLRALPHTLEFVEEGVKFLLVHGSPIDHLLEYIRPDTSSERIHEVLERVIADVVVNGHTHLPMVRWAMGKLVFNDGSVGRPKDGNPEACYLIVDVIQQSTSYEFRRVQYDVKSVAEKMIEVGLPPELALVLALGKGYNMGQSKSKNTIDFKI</sequence>
<evidence type="ECO:0000259" key="3">
    <source>
        <dbReference type="Pfam" id="PF12850"/>
    </source>
</evidence>
<keyword evidence="2" id="KW-0479">Metal-binding</keyword>
<reference evidence="4" key="1">
    <citation type="journal article" date="2020" name="mSystems">
        <title>Genome- and Community-Level Interaction Insights into Carbon Utilization and Element Cycling Functions of Hydrothermarchaeota in Hydrothermal Sediment.</title>
        <authorList>
            <person name="Zhou Z."/>
            <person name="Liu Y."/>
            <person name="Xu W."/>
            <person name="Pan J."/>
            <person name="Luo Z.H."/>
            <person name="Li M."/>
        </authorList>
    </citation>
    <scope>NUCLEOTIDE SEQUENCE [LARGE SCALE GENOMIC DNA]</scope>
    <source>
        <strain evidence="4">SpSt-1179</strain>
    </source>
</reference>
<dbReference type="GO" id="GO:0005737">
    <property type="term" value="C:cytoplasm"/>
    <property type="evidence" value="ECO:0007669"/>
    <property type="project" value="TreeGrafter"/>
</dbReference>
<dbReference type="GO" id="GO:0046872">
    <property type="term" value="F:metal ion binding"/>
    <property type="evidence" value="ECO:0007669"/>
    <property type="project" value="UniProtKB-KW"/>
</dbReference>
<evidence type="ECO:0000256" key="1">
    <source>
        <dbReference type="ARBA" id="ARBA00008950"/>
    </source>
</evidence>
<comment type="cofactor">
    <cofactor evidence="2">
        <name>a divalent metal cation</name>
        <dbReference type="ChEBI" id="CHEBI:60240"/>
    </cofactor>
</comment>
<proteinExistence type="inferred from homology"/>
<accession>A0A7C1CXW5</accession>